<name>A0ACC2FQ68_DALPE</name>
<organism evidence="1 2">
    <name type="scientific">Dallia pectoralis</name>
    <name type="common">Alaska blackfish</name>
    <dbReference type="NCBI Taxonomy" id="75939"/>
    <lineage>
        <taxon>Eukaryota</taxon>
        <taxon>Metazoa</taxon>
        <taxon>Chordata</taxon>
        <taxon>Craniata</taxon>
        <taxon>Vertebrata</taxon>
        <taxon>Euteleostomi</taxon>
        <taxon>Actinopterygii</taxon>
        <taxon>Neopterygii</taxon>
        <taxon>Teleostei</taxon>
        <taxon>Protacanthopterygii</taxon>
        <taxon>Esociformes</taxon>
        <taxon>Umbridae</taxon>
        <taxon>Dallia</taxon>
    </lineage>
</organism>
<sequence>MTPHSSLLEGLIIWVRSNARGPETFPLALVVNGRDGRGGLSVGRKGSIEVTSRFHLPPAPPYLASPQAGASPLTMGKFSVSGWLKMLTLEEAIEGNINTAEPREPSIHPLLPPPIDRVPFPFSSFLL</sequence>
<gene>
    <name evidence="1" type="ORF">DPEC_G00273230</name>
</gene>
<dbReference type="Proteomes" id="UP001157502">
    <property type="component" value="Chromosome 24"/>
</dbReference>
<keyword evidence="2" id="KW-1185">Reference proteome</keyword>
<evidence type="ECO:0000313" key="1">
    <source>
        <dbReference type="EMBL" id="KAJ7993517.1"/>
    </source>
</evidence>
<accession>A0ACC2FQ68</accession>
<dbReference type="EMBL" id="CM055751">
    <property type="protein sequence ID" value="KAJ7993517.1"/>
    <property type="molecule type" value="Genomic_DNA"/>
</dbReference>
<comment type="caution">
    <text evidence="1">The sequence shown here is derived from an EMBL/GenBank/DDBJ whole genome shotgun (WGS) entry which is preliminary data.</text>
</comment>
<evidence type="ECO:0000313" key="2">
    <source>
        <dbReference type="Proteomes" id="UP001157502"/>
    </source>
</evidence>
<reference evidence="1" key="1">
    <citation type="submission" date="2021-05" db="EMBL/GenBank/DDBJ databases">
        <authorList>
            <person name="Pan Q."/>
            <person name="Jouanno E."/>
            <person name="Zahm M."/>
            <person name="Klopp C."/>
            <person name="Cabau C."/>
            <person name="Louis A."/>
            <person name="Berthelot C."/>
            <person name="Parey E."/>
            <person name="Roest Crollius H."/>
            <person name="Montfort J."/>
            <person name="Robinson-Rechavi M."/>
            <person name="Bouchez O."/>
            <person name="Lampietro C."/>
            <person name="Lopez Roques C."/>
            <person name="Donnadieu C."/>
            <person name="Postlethwait J."/>
            <person name="Bobe J."/>
            <person name="Dillon D."/>
            <person name="Chandos A."/>
            <person name="von Hippel F."/>
            <person name="Guiguen Y."/>
        </authorList>
    </citation>
    <scope>NUCLEOTIDE SEQUENCE</scope>
    <source>
        <strain evidence="1">YG-Jan2019</strain>
    </source>
</reference>
<protein>
    <submittedName>
        <fullName evidence="1">Uncharacterized protein</fullName>
    </submittedName>
</protein>
<proteinExistence type="predicted"/>